<sequence>MKAGFFHAGKAAHDANDRIVYDKKTGALFYDADGTGKMAQVKFATLTNKPVLKATDFFVI</sequence>
<organism evidence="1">
    <name type="scientific">Microvirga ossetica</name>
    <dbReference type="NCBI Taxonomy" id="1882682"/>
    <lineage>
        <taxon>Bacteria</taxon>
        <taxon>Pseudomonadati</taxon>
        <taxon>Pseudomonadota</taxon>
        <taxon>Alphaproteobacteria</taxon>
        <taxon>Hyphomicrobiales</taxon>
        <taxon>Methylobacteriaceae</taxon>
        <taxon>Microvirga</taxon>
    </lineage>
</organism>
<reference evidence="1" key="1">
    <citation type="submission" date="2016-07" db="EMBL/GenBank/DDBJ databases">
        <title>Microvirga ossetica sp. nov. a new species of rhizobia isolated from root nodules of the legume species Vicia alpestris Steven originated from North Ossetia region in the Caucasus.</title>
        <authorList>
            <person name="Safronova V.I."/>
            <person name="Kuznetsova I.G."/>
            <person name="Sazanova A.L."/>
            <person name="Belimov A."/>
            <person name="Andronov E."/>
            <person name="Osledkin Y.S."/>
            <person name="Onishchuk O.P."/>
            <person name="Kurchak O.N."/>
            <person name="Shaposhnikov A.I."/>
            <person name="Willems A."/>
            <person name="Tikhonovich I.A."/>
        </authorList>
    </citation>
    <scope>NUCLEOTIDE SEQUENCE [LARGE SCALE GENOMIC DNA]</scope>
    <source>
        <strain evidence="1">V5/3M</strain>
    </source>
</reference>
<dbReference type="KEGG" id="moc:BB934_01295"/>
<protein>
    <submittedName>
        <fullName evidence="1">Uncharacterized protein</fullName>
    </submittedName>
</protein>
<dbReference type="EMBL" id="CP016616">
    <property type="protein sequence ID" value="ANY77018.1"/>
    <property type="molecule type" value="Genomic_DNA"/>
</dbReference>
<proteinExistence type="predicted"/>
<name>A0A1B2EAM3_9HYPH</name>
<dbReference type="AlphaFoldDB" id="A0A1B2EAM3"/>
<accession>A0A1B2EAM3</accession>
<evidence type="ECO:0000313" key="1">
    <source>
        <dbReference type="EMBL" id="ANY77018.1"/>
    </source>
</evidence>
<gene>
    <name evidence="1" type="ORF">BB934_01295</name>
</gene>